<evidence type="ECO:0000256" key="1">
    <source>
        <dbReference type="SAM" id="MobiDB-lite"/>
    </source>
</evidence>
<dbReference type="EMBL" id="BHZC01000001">
    <property type="protein sequence ID" value="GCD37141.1"/>
    <property type="molecule type" value="Genomic_DNA"/>
</dbReference>
<keyword evidence="2" id="KW-1133">Transmembrane helix</keyword>
<evidence type="ECO:0000256" key="2">
    <source>
        <dbReference type="SAM" id="Phobius"/>
    </source>
</evidence>
<sequence>MPKSRPSSKKRSRPVKRSRTRRMGESAYGLLLVARVGLMGALALLLLVAGVWTSWNTAQYAMLVEARERGTMTVTACHEDRCTGPYLPLEGSRRRTQVSIASAAAPDKGEHVEVTVKPGTDRAVRIGAGGVLHAWVPFAGSLLLAALVVAGGMKLRRTAWVMGRWVPCCWGLRSRRCSRGFVSAYGCRWGFRTRIRLSAGT</sequence>
<comment type="caution">
    <text evidence="3">The sequence shown here is derived from an EMBL/GenBank/DDBJ whole genome shotgun (WGS) entry which is preliminary data.</text>
</comment>
<gene>
    <name evidence="3" type="ORF">OEIGOIKO_04924</name>
</gene>
<keyword evidence="2" id="KW-0472">Membrane</keyword>
<feature type="region of interest" description="Disordered" evidence="1">
    <location>
        <begin position="1"/>
        <end position="21"/>
    </location>
</feature>
<dbReference type="GeneID" id="95623748"/>
<protein>
    <submittedName>
        <fullName evidence="3">Uncharacterized protein</fullName>
    </submittedName>
</protein>
<keyword evidence="2" id="KW-0812">Transmembrane</keyword>
<evidence type="ECO:0000313" key="4">
    <source>
        <dbReference type="Proteomes" id="UP000287830"/>
    </source>
</evidence>
<dbReference type="Proteomes" id="UP000287830">
    <property type="component" value="Unassembled WGS sequence"/>
</dbReference>
<name>A0A7U9KYH3_9ACTN</name>
<reference evidence="3 4" key="1">
    <citation type="submission" date="2018-11" db="EMBL/GenBank/DDBJ databases">
        <title>Whole genome sequence of Streptomyces chrestomyceticus NBRC 13444(T).</title>
        <authorList>
            <person name="Komaki H."/>
            <person name="Tamura T."/>
        </authorList>
    </citation>
    <scope>NUCLEOTIDE SEQUENCE [LARGE SCALE GENOMIC DNA]</scope>
    <source>
        <strain evidence="3 4">NBRC 13444</strain>
    </source>
</reference>
<dbReference type="RefSeq" id="WP_307721696.1">
    <property type="nucleotide sequence ID" value="NZ_BHZC01000001.1"/>
</dbReference>
<evidence type="ECO:0000313" key="3">
    <source>
        <dbReference type="EMBL" id="GCD37141.1"/>
    </source>
</evidence>
<feature type="transmembrane region" description="Helical" evidence="2">
    <location>
        <begin position="134"/>
        <end position="155"/>
    </location>
</feature>
<organism evidence="3 4">
    <name type="scientific">Streptomyces chrestomyceticus JCM 4735</name>
    <dbReference type="NCBI Taxonomy" id="1306181"/>
    <lineage>
        <taxon>Bacteria</taxon>
        <taxon>Bacillati</taxon>
        <taxon>Actinomycetota</taxon>
        <taxon>Actinomycetes</taxon>
        <taxon>Kitasatosporales</taxon>
        <taxon>Streptomycetaceae</taxon>
        <taxon>Streptomyces</taxon>
    </lineage>
</organism>
<feature type="transmembrane region" description="Helical" evidence="2">
    <location>
        <begin position="27"/>
        <end position="52"/>
    </location>
</feature>
<dbReference type="AlphaFoldDB" id="A0A7U9KYH3"/>
<accession>A0A7U9KYH3</accession>
<proteinExistence type="predicted"/>